<evidence type="ECO:0000256" key="8">
    <source>
        <dbReference type="ARBA" id="ARBA00023136"/>
    </source>
</evidence>
<dbReference type="InterPro" id="IPR000644">
    <property type="entry name" value="CBS_dom"/>
</dbReference>
<dbReference type="PROSITE" id="PS51846">
    <property type="entry name" value="CNNM"/>
    <property type="match status" value="1"/>
</dbReference>
<dbReference type="GO" id="GO:0005886">
    <property type="term" value="C:plasma membrane"/>
    <property type="evidence" value="ECO:0007669"/>
    <property type="project" value="UniProtKB-SubCell"/>
</dbReference>
<sequence>MDKVDSSWLIDLLIVFLLIIGNGIFAMTEIALISCSEAKLKNEAEKGKTSAKLALRYLKDPTDLMSTVQVGITLIGIINGAFGGARLSTPFANLMINWGLSSDWAYSISYIVVVTAITYLSLIVGELVPKRMAFAAPERITLTVIPTMNIFSKIMRPFIWILSKSTLYVFSLLGLKKQNTSQEAESEIKQLLSKGVQDGAFAHDEVQQVERVFAFHDQLAFELMQPRTTLDWIDLEDTNDDIAASILNSKHNKLPVGQGSLDDFLGFVDVRDVLMDFPITDAHQITKHLKQPLILPRQMDASAVLQSMQKSGSGMAFVLDEYGGFLGMITLFDILEAIVGDIPIEEEEPELIVRHDGSYLADGLLHIEDLKRYLDIKDPLPGEERSSYHTVAGLFIYLLGDLPKKGSRVSSNGYTFEVVDLDGNRIDQLLIEKLPEEEESSAKKSIQEDGDE</sequence>
<keyword evidence="15" id="KW-1185">Reference proteome</keyword>
<evidence type="ECO:0000256" key="6">
    <source>
        <dbReference type="ARBA" id="ARBA00022989"/>
    </source>
</evidence>
<dbReference type="InterPro" id="IPR046342">
    <property type="entry name" value="CBS_dom_sf"/>
</dbReference>
<evidence type="ECO:0000256" key="2">
    <source>
        <dbReference type="ARBA" id="ARBA00006337"/>
    </source>
</evidence>
<evidence type="ECO:0000256" key="4">
    <source>
        <dbReference type="ARBA" id="ARBA00022692"/>
    </source>
</evidence>
<feature type="transmembrane region" description="Helical" evidence="11">
    <location>
        <begin position="12"/>
        <end position="33"/>
    </location>
</feature>
<comment type="similarity">
    <text evidence="2">Belongs to the UPF0053 family.</text>
</comment>
<dbReference type="Gene3D" id="3.10.580.10">
    <property type="entry name" value="CBS-domain"/>
    <property type="match status" value="1"/>
</dbReference>
<evidence type="ECO:0000259" key="13">
    <source>
        <dbReference type="PROSITE" id="PS51846"/>
    </source>
</evidence>
<organism evidence="14 15">
    <name type="scientific">Peribacillus faecalis</name>
    <dbReference type="NCBI Taxonomy" id="2772559"/>
    <lineage>
        <taxon>Bacteria</taxon>
        <taxon>Bacillati</taxon>
        <taxon>Bacillota</taxon>
        <taxon>Bacilli</taxon>
        <taxon>Bacillales</taxon>
        <taxon>Bacillaceae</taxon>
        <taxon>Peribacillus</taxon>
    </lineage>
</organism>
<dbReference type="InterPro" id="IPR051676">
    <property type="entry name" value="UPF0053_domain"/>
</dbReference>
<evidence type="ECO:0000256" key="3">
    <source>
        <dbReference type="ARBA" id="ARBA00022475"/>
    </source>
</evidence>
<dbReference type="GO" id="GO:0050660">
    <property type="term" value="F:flavin adenine dinucleotide binding"/>
    <property type="evidence" value="ECO:0007669"/>
    <property type="project" value="InterPro"/>
</dbReference>
<dbReference type="SUPFAM" id="SSF54631">
    <property type="entry name" value="CBS-domain pair"/>
    <property type="match status" value="1"/>
</dbReference>
<keyword evidence="6 10" id="KW-1133">Transmembrane helix</keyword>
<dbReference type="SUPFAM" id="SSF56176">
    <property type="entry name" value="FAD-binding/transporter-associated domain-like"/>
    <property type="match status" value="1"/>
</dbReference>
<dbReference type="SMART" id="SM01091">
    <property type="entry name" value="CorC_HlyC"/>
    <property type="match status" value="1"/>
</dbReference>
<evidence type="ECO:0000256" key="5">
    <source>
        <dbReference type="ARBA" id="ARBA00022737"/>
    </source>
</evidence>
<evidence type="ECO:0000259" key="12">
    <source>
        <dbReference type="PROSITE" id="PS51371"/>
    </source>
</evidence>
<dbReference type="Pfam" id="PF03471">
    <property type="entry name" value="CorC_HlyC"/>
    <property type="match status" value="1"/>
</dbReference>
<evidence type="ECO:0000256" key="9">
    <source>
        <dbReference type="PROSITE-ProRule" id="PRU00703"/>
    </source>
</evidence>
<dbReference type="InterPro" id="IPR036318">
    <property type="entry name" value="FAD-bd_PCMH-like_sf"/>
</dbReference>
<dbReference type="InterPro" id="IPR044751">
    <property type="entry name" value="Ion_transp-like_CBS"/>
</dbReference>
<keyword evidence="8 10" id="KW-0472">Membrane</keyword>
<evidence type="ECO:0000256" key="1">
    <source>
        <dbReference type="ARBA" id="ARBA00004651"/>
    </source>
</evidence>
<dbReference type="InterPro" id="IPR002550">
    <property type="entry name" value="CNNM"/>
</dbReference>
<comment type="subcellular location">
    <subcellularLocation>
        <location evidence="1">Cell membrane</location>
        <topology evidence="1">Multi-pass membrane protein</topology>
    </subcellularLocation>
</comment>
<dbReference type="PANTHER" id="PTHR43099:SF2">
    <property type="entry name" value="UPF0053 PROTEIN YRKA"/>
    <property type="match status" value="1"/>
</dbReference>
<dbReference type="EMBL" id="JACXSI010000055">
    <property type="protein sequence ID" value="MBD3110086.1"/>
    <property type="molecule type" value="Genomic_DNA"/>
</dbReference>
<keyword evidence="7 9" id="KW-0129">CBS domain</keyword>
<dbReference type="PROSITE" id="PS51371">
    <property type="entry name" value="CBS"/>
    <property type="match status" value="1"/>
</dbReference>
<dbReference type="InterPro" id="IPR005170">
    <property type="entry name" value="Transptr-assoc_dom"/>
</dbReference>
<feature type="domain" description="CNNM transmembrane" evidence="13">
    <location>
        <begin position="4"/>
        <end position="205"/>
    </location>
</feature>
<evidence type="ECO:0000256" key="11">
    <source>
        <dbReference type="SAM" id="Phobius"/>
    </source>
</evidence>
<dbReference type="Proteomes" id="UP000602076">
    <property type="component" value="Unassembled WGS sequence"/>
</dbReference>
<keyword evidence="4 10" id="KW-0812">Transmembrane</keyword>
<protein>
    <submittedName>
        <fullName evidence="14">HlyC/CorC family transporter</fullName>
    </submittedName>
</protein>
<reference evidence="14" key="1">
    <citation type="submission" date="2020-09" db="EMBL/GenBank/DDBJ databases">
        <title>Bacillus faecalis sp. nov., a moderately halophilic bacterium isolated from cow faeces.</title>
        <authorList>
            <person name="Jiang L."/>
            <person name="Lee J."/>
        </authorList>
    </citation>
    <scope>NUCLEOTIDE SEQUENCE</scope>
    <source>
        <strain evidence="14">AGMB 02131</strain>
    </source>
</reference>
<accession>A0A927CYN4</accession>
<evidence type="ECO:0000256" key="7">
    <source>
        <dbReference type="ARBA" id="ARBA00023122"/>
    </source>
</evidence>
<dbReference type="CDD" id="cd04590">
    <property type="entry name" value="CBS_pair_CorC_HlyC_assoc"/>
    <property type="match status" value="1"/>
</dbReference>
<dbReference type="AlphaFoldDB" id="A0A927CYN4"/>
<dbReference type="Pfam" id="PF01595">
    <property type="entry name" value="CNNM"/>
    <property type="match status" value="1"/>
</dbReference>
<comment type="caution">
    <text evidence="14">The sequence shown here is derived from an EMBL/GenBank/DDBJ whole genome shotgun (WGS) entry which is preliminary data.</text>
</comment>
<keyword evidence="5" id="KW-0677">Repeat</keyword>
<evidence type="ECO:0000313" key="14">
    <source>
        <dbReference type="EMBL" id="MBD3110086.1"/>
    </source>
</evidence>
<feature type="transmembrane region" description="Helical" evidence="11">
    <location>
        <begin position="104"/>
        <end position="124"/>
    </location>
</feature>
<keyword evidence="3" id="KW-1003">Cell membrane</keyword>
<dbReference type="PANTHER" id="PTHR43099">
    <property type="entry name" value="UPF0053 PROTEIN YRKA"/>
    <property type="match status" value="1"/>
</dbReference>
<dbReference type="Gene3D" id="3.30.465.10">
    <property type="match status" value="1"/>
</dbReference>
<dbReference type="Pfam" id="PF00571">
    <property type="entry name" value="CBS"/>
    <property type="match status" value="1"/>
</dbReference>
<gene>
    <name evidence="14" type="ORF">IEO70_17265</name>
</gene>
<proteinExistence type="inferred from homology"/>
<dbReference type="InterPro" id="IPR016169">
    <property type="entry name" value="FAD-bd_PCMH_sub2"/>
</dbReference>
<evidence type="ECO:0000313" key="15">
    <source>
        <dbReference type="Proteomes" id="UP000602076"/>
    </source>
</evidence>
<evidence type="ECO:0000256" key="10">
    <source>
        <dbReference type="PROSITE-ProRule" id="PRU01193"/>
    </source>
</evidence>
<name>A0A927CYN4_9BACI</name>
<feature type="domain" description="CBS" evidence="12">
    <location>
        <begin position="285"/>
        <end position="344"/>
    </location>
</feature>
<feature type="transmembrane region" description="Helical" evidence="11">
    <location>
        <begin position="64"/>
        <end position="84"/>
    </location>
</feature>